<keyword evidence="6 12" id="KW-0274">FAD</keyword>
<evidence type="ECO:0000256" key="14">
    <source>
        <dbReference type="RuleBase" id="RU004182"/>
    </source>
</evidence>
<proteinExistence type="inferred from homology"/>
<evidence type="ECO:0000256" key="3">
    <source>
        <dbReference type="ARBA" id="ARBA00013149"/>
    </source>
</evidence>
<dbReference type="InterPro" id="IPR036134">
    <property type="entry name" value="Crypto/Photolyase_FAD-like_sf"/>
</dbReference>
<evidence type="ECO:0000256" key="8">
    <source>
        <dbReference type="ARBA" id="ARBA00031671"/>
    </source>
</evidence>
<dbReference type="InterPro" id="IPR006050">
    <property type="entry name" value="DNA_photolyase_N"/>
</dbReference>
<comment type="caution">
    <text evidence="16">The sequence shown here is derived from an EMBL/GenBank/DDBJ whole genome shotgun (WGS) entry which is preliminary data.</text>
</comment>
<dbReference type="PROSITE" id="PS00394">
    <property type="entry name" value="DNA_PHOTOLYASES_1_1"/>
    <property type="match status" value="1"/>
</dbReference>
<dbReference type="EMBL" id="MNPW01000004">
    <property type="protein sequence ID" value="ONH54965.1"/>
    <property type="molecule type" value="Genomic_DNA"/>
</dbReference>
<feature type="site" description="Electron transfer via tryptophanyl radical" evidence="13">
    <location>
        <position position="386"/>
    </location>
</feature>
<dbReference type="PANTHER" id="PTHR11455">
    <property type="entry name" value="CRYPTOCHROME"/>
    <property type="match status" value="1"/>
</dbReference>
<dbReference type="OrthoDB" id="9772484at2"/>
<feature type="site" description="Electron transfer via tryptophanyl radical" evidence="13">
    <location>
        <position position="310"/>
    </location>
</feature>
<feature type="site" description="Electron transfer via tryptophanyl radical" evidence="13">
    <location>
        <position position="363"/>
    </location>
</feature>
<evidence type="ECO:0000256" key="9">
    <source>
        <dbReference type="ARBA" id="ARBA00033999"/>
    </source>
</evidence>
<dbReference type="RefSeq" id="WP_076951070.1">
    <property type="nucleotide sequence ID" value="NZ_MNPW01000004.1"/>
</dbReference>
<reference evidence="16 17" key="1">
    <citation type="submission" date="2016-10" db="EMBL/GenBank/DDBJ databases">
        <title>Pseudomonas lactis sp. nov. and Pseudomonas paralactis sp. nov., isolated from bovine raw milk.</title>
        <authorList>
            <person name="Von Neubeck M."/>
            <person name="Huptas C."/>
            <person name="Glueck C."/>
            <person name="Krewinkel M."/>
            <person name="Stoeckel M."/>
            <person name="Stressler T."/>
            <person name="Fischer L."/>
            <person name="Hinrichs J."/>
            <person name="Scherer S."/>
            <person name="Wenning M."/>
        </authorList>
    </citation>
    <scope>NUCLEOTIDE SEQUENCE [LARGE SCALE GENOMIC DNA]</scope>
    <source>
        <strain evidence="16 17">DSM 17516</strain>
    </source>
</reference>
<dbReference type="Gene3D" id="1.10.579.10">
    <property type="entry name" value="DNA Cyclobutane Dipyrimidine Photolyase, subunit A, domain 3"/>
    <property type="match status" value="1"/>
</dbReference>
<dbReference type="InterPro" id="IPR036155">
    <property type="entry name" value="Crypto/Photolyase_N_sf"/>
</dbReference>
<comment type="catalytic activity">
    <reaction evidence="9">
        <text>cyclobutadipyrimidine (in DNA) = 2 pyrimidine residues (in DNA).</text>
        <dbReference type="EC" id="4.1.99.3"/>
    </reaction>
</comment>
<dbReference type="FunFam" id="1.10.579.10:FF:000003">
    <property type="entry name" value="Deoxyribodipyrimidine photo-lyase"/>
    <property type="match status" value="1"/>
</dbReference>
<comment type="cofactor">
    <cofactor evidence="1">
        <name>(6R)-5,10-methylene-5,6,7,8-tetrahydrofolate</name>
        <dbReference type="ChEBI" id="CHEBI:15636"/>
    </cofactor>
</comment>
<dbReference type="InterPro" id="IPR014729">
    <property type="entry name" value="Rossmann-like_a/b/a_fold"/>
</dbReference>
<evidence type="ECO:0000256" key="4">
    <source>
        <dbReference type="ARBA" id="ARBA00014046"/>
    </source>
</evidence>
<evidence type="ECO:0000256" key="6">
    <source>
        <dbReference type="ARBA" id="ARBA00022827"/>
    </source>
</evidence>
<name>A0A1V2KC72_PSECE</name>
<keyword evidence="5 12" id="KW-0285">Flavoprotein</keyword>
<comment type="function">
    <text evidence="10">Involved in repair of UV radiation-induced DNA damage. Catalyzes the light-dependent monomerization (300-600 nm) of cyclobutyl pyrimidine dimers (in cis-syn configuration), which are formed between adjacent bases on the same DNA strand upon exposure to ultraviolet radiation.</text>
</comment>
<feature type="binding site" evidence="12">
    <location>
        <begin position="236"/>
        <end position="240"/>
    </location>
    <ligand>
        <name>FAD</name>
        <dbReference type="ChEBI" id="CHEBI:57692"/>
    </ligand>
</feature>
<gene>
    <name evidence="16" type="ORF">BLL36_08615</name>
</gene>
<dbReference type="GO" id="GO:0009416">
    <property type="term" value="P:response to light stimulus"/>
    <property type="evidence" value="ECO:0007669"/>
    <property type="project" value="TreeGrafter"/>
</dbReference>
<dbReference type="GO" id="GO:0071949">
    <property type="term" value="F:FAD binding"/>
    <property type="evidence" value="ECO:0007669"/>
    <property type="project" value="TreeGrafter"/>
</dbReference>
<keyword evidence="7 14" id="KW-0157">Chromophore</keyword>
<dbReference type="Proteomes" id="UP000189295">
    <property type="component" value="Unassembled WGS sequence"/>
</dbReference>
<dbReference type="Gene3D" id="1.25.40.80">
    <property type="match status" value="1"/>
</dbReference>
<dbReference type="Pfam" id="PF00875">
    <property type="entry name" value="DNA_photolyase"/>
    <property type="match status" value="1"/>
</dbReference>
<keyword evidence="16" id="KW-0456">Lyase</keyword>
<dbReference type="EC" id="4.1.99.3" evidence="3"/>
<evidence type="ECO:0000256" key="12">
    <source>
        <dbReference type="PIRSR" id="PIRSR602081-1"/>
    </source>
</evidence>
<evidence type="ECO:0000256" key="5">
    <source>
        <dbReference type="ARBA" id="ARBA00022630"/>
    </source>
</evidence>
<sequence length="481" mass="54036">MHLIWLRTDLRLHDNTALTAASHRGPIAAVYLITPEQWLAHDDAPCKVDFWLRNLQALSKTLGALNIPLLIRTAATWDQAPGVLSQLCRELSVASVHVNEEYGIHESRRDAAVAKRLEGQGVTFHSYLDQLFFQPGSVLTRTGTYFQVFSQFRKVCYNRLHSALPRMVAPPNAQAPIPLKSDAIPPTVAGFPPPSDALRALWPAGEDEARRRLDAFADQQISYYKDERDFPAKPGTSQLSAYLAAGVVSPRQCLHAALQTNGGEFESGDKGAITWVNELLWREFYKHILVGYPRVSRHRAFRPETEAVAWRNAPEDLAAWQQARTGLPIIDAAMRQLLETGWMHNRLRMVVAMFLTKNLLIDWREGERFFMRHLIDGDLAANNGGWQWSSSTGTDSAPYFRIFSPLSQSEKFDSEGLFIKRWLPELAALNKKDVHNPEAVGGLFGVADYPRSIVDLKKSRERALAAFRSLPSRHAAGGEHE</sequence>
<evidence type="ECO:0000256" key="13">
    <source>
        <dbReference type="PIRSR" id="PIRSR602081-2"/>
    </source>
</evidence>
<dbReference type="SUPFAM" id="SSF48173">
    <property type="entry name" value="Cryptochrome/photolyase FAD-binding domain"/>
    <property type="match status" value="1"/>
</dbReference>
<dbReference type="InterPro" id="IPR002081">
    <property type="entry name" value="Cryptochrome/DNA_photolyase_1"/>
</dbReference>
<comment type="similarity">
    <text evidence="14">Belongs to the DNA photolyase family.</text>
</comment>
<dbReference type="PANTHER" id="PTHR11455:SF9">
    <property type="entry name" value="CRYPTOCHROME CIRCADIAN CLOCK 5 ISOFORM X1"/>
    <property type="match status" value="1"/>
</dbReference>
<comment type="cofactor">
    <cofactor evidence="12">
        <name>FAD</name>
        <dbReference type="ChEBI" id="CHEBI:57692"/>
    </cofactor>
    <text evidence="12">Binds 1 FAD per subunit.</text>
</comment>
<evidence type="ECO:0000256" key="2">
    <source>
        <dbReference type="ARBA" id="ARBA00005862"/>
    </source>
</evidence>
<accession>A0A1V2KC72</accession>
<dbReference type="GO" id="GO:0003904">
    <property type="term" value="F:deoxyribodipyrimidine photo-lyase activity"/>
    <property type="evidence" value="ECO:0007669"/>
    <property type="project" value="UniProtKB-EC"/>
</dbReference>
<dbReference type="PRINTS" id="PR00147">
    <property type="entry name" value="DNAPHOTLYASE"/>
</dbReference>
<feature type="binding site" evidence="12">
    <location>
        <begin position="278"/>
        <end position="285"/>
    </location>
    <ligand>
        <name>FAD</name>
        <dbReference type="ChEBI" id="CHEBI:57692"/>
    </ligand>
</feature>
<feature type="binding site" evidence="12">
    <location>
        <position position="224"/>
    </location>
    <ligand>
        <name>FAD</name>
        <dbReference type="ChEBI" id="CHEBI:57692"/>
    </ligand>
</feature>
<evidence type="ECO:0000259" key="15">
    <source>
        <dbReference type="PROSITE" id="PS51645"/>
    </source>
</evidence>
<dbReference type="AlphaFoldDB" id="A0A1V2KC72"/>
<dbReference type="NCBIfam" id="NF007955">
    <property type="entry name" value="PRK10674.1"/>
    <property type="match status" value="1"/>
</dbReference>
<dbReference type="InterPro" id="IPR018394">
    <property type="entry name" value="DNA_photolyase_1_CS_C"/>
</dbReference>
<feature type="binding site" evidence="12">
    <location>
        <position position="275"/>
    </location>
    <ligand>
        <name>FAD</name>
        <dbReference type="ChEBI" id="CHEBI:57692"/>
    </ligand>
</feature>
<evidence type="ECO:0000256" key="10">
    <source>
        <dbReference type="ARBA" id="ARBA00059220"/>
    </source>
</evidence>
<evidence type="ECO:0000256" key="7">
    <source>
        <dbReference type="ARBA" id="ARBA00022991"/>
    </source>
</evidence>
<dbReference type="GO" id="GO:0003677">
    <property type="term" value="F:DNA binding"/>
    <property type="evidence" value="ECO:0007669"/>
    <property type="project" value="TreeGrafter"/>
</dbReference>
<feature type="domain" description="Photolyase/cryptochrome alpha/beta" evidence="15">
    <location>
        <begin position="1"/>
        <end position="132"/>
    </location>
</feature>
<dbReference type="PROSITE" id="PS51645">
    <property type="entry name" value="PHR_CRY_ALPHA_BETA"/>
    <property type="match status" value="1"/>
</dbReference>
<dbReference type="GO" id="GO:0000719">
    <property type="term" value="P:photoreactive repair"/>
    <property type="evidence" value="ECO:0007669"/>
    <property type="project" value="UniProtKB-ARBA"/>
</dbReference>
<feature type="binding site" evidence="12">
    <location>
        <begin position="376"/>
        <end position="378"/>
    </location>
    <ligand>
        <name>FAD</name>
        <dbReference type="ChEBI" id="CHEBI:57692"/>
    </ligand>
</feature>
<evidence type="ECO:0000256" key="11">
    <source>
        <dbReference type="ARBA" id="ARBA00083107"/>
    </source>
</evidence>
<dbReference type="SUPFAM" id="SSF52425">
    <property type="entry name" value="Cryptochrome/photolyase, N-terminal domain"/>
    <property type="match status" value="1"/>
</dbReference>
<comment type="similarity">
    <text evidence="2">Belongs to the DNA photolyase class-1 family.</text>
</comment>
<evidence type="ECO:0000256" key="1">
    <source>
        <dbReference type="ARBA" id="ARBA00001932"/>
    </source>
</evidence>
<evidence type="ECO:0000313" key="16">
    <source>
        <dbReference type="EMBL" id="ONH54965.1"/>
    </source>
</evidence>
<organism evidence="16 17">
    <name type="scientific">Pseudomonas cedrina subsp. cedrina</name>
    <dbReference type="NCBI Taxonomy" id="76762"/>
    <lineage>
        <taxon>Bacteria</taxon>
        <taxon>Pseudomonadati</taxon>
        <taxon>Pseudomonadota</taxon>
        <taxon>Gammaproteobacteria</taxon>
        <taxon>Pseudomonadales</taxon>
        <taxon>Pseudomonadaceae</taxon>
        <taxon>Pseudomonas</taxon>
    </lineage>
</organism>
<protein>
    <recommendedName>
        <fullName evidence="4">Deoxyribodipyrimidine photo-lyase</fullName>
        <ecNumber evidence="3">4.1.99.3</ecNumber>
    </recommendedName>
    <alternativeName>
        <fullName evidence="8">DNA photolyase</fullName>
    </alternativeName>
    <alternativeName>
        <fullName evidence="11">Photoreactivating enzyme</fullName>
    </alternativeName>
</protein>
<dbReference type="Pfam" id="PF03441">
    <property type="entry name" value="FAD_binding_7"/>
    <property type="match status" value="1"/>
</dbReference>
<dbReference type="InterPro" id="IPR005101">
    <property type="entry name" value="Cryptochr/Photolyase_FAD-bd"/>
</dbReference>
<evidence type="ECO:0000313" key="17">
    <source>
        <dbReference type="Proteomes" id="UP000189295"/>
    </source>
</evidence>
<dbReference type="Gene3D" id="3.40.50.620">
    <property type="entry name" value="HUPs"/>
    <property type="match status" value="1"/>
</dbReference>